<evidence type="ECO:0000313" key="4">
    <source>
        <dbReference type="RefSeq" id="XP_014665081.1"/>
    </source>
</evidence>
<accession>A0ABM1DYR0</accession>
<reference evidence="4" key="1">
    <citation type="submission" date="2025-08" db="UniProtKB">
        <authorList>
            <consortium name="RefSeq"/>
        </authorList>
    </citation>
    <scope>IDENTIFICATION</scope>
</reference>
<name>A0ABM1DYR0_PRICU</name>
<sequence>MKNNRSVKGRRWKKVDGSCRQVSSANNIVWAIAYDNDTLWYRRGINDDNPTGLKWVQVTGEASLVSANQVNNDKWCIRNSNETYNHIGPSAYYSRGSSWIFMKGWTKWVSVGQAGVWVVSTTNEIFFRIGTGSGVGGEGTGWEQVDGSLKQVSSGDRVVWGVDENNSIFKRTGITVSNPVGTAWESVHGSLSLVSVNSVSNAVWGLDGSLVYRLKKSTNFEVFADRWPSRA</sequence>
<comment type="similarity">
    <text evidence="2">Belongs to the tectonin family.</text>
</comment>
<dbReference type="GeneID" id="106807290"/>
<dbReference type="InterPro" id="IPR051513">
    <property type="entry name" value="Tectonin_beta-prop"/>
</dbReference>
<evidence type="ECO:0000256" key="2">
    <source>
        <dbReference type="ARBA" id="ARBA00038331"/>
    </source>
</evidence>
<organism evidence="3 4">
    <name type="scientific">Priapulus caudatus</name>
    <name type="common">Priapulid worm</name>
    <dbReference type="NCBI Taxonomy" id="37621"/>
    <lineage>
        <taxon>Eukaryota</taxon>
        <taxon>Metazoa</taxon>
        <taxon>Ecdysozoa</taxon>
        <taxon>Scalidophora</taxon>
        <taxon>Priapulida</taxon>
        <taxon>Priapulimorpha</taxon>
        <taxon>Priapulimorphida</taxon>
        <taxon>Priapulidae</taxon>
        <taxon>Priapulus</taxon>
    </lineage>
</organism>
<proteinExistence type="inferred from homology"/>
<keyword evidence="1" id="KW-0430">Lectin</keyword>
<protein>
    <submittedName>
        <fullName evidence="4">Perivitellin-2 31 kDa subunit-like</fullName>
    </submittedName>
</protein>
<dbReference type="Pfam" id="PF19193">
    <property type="entry name" value="Tectonin"/>
    <property type="match status" value="1"/>
</dbReference>
<evidence type="ECO:0000313" key="3">
    <source>
        <dbReference type="Proteomes" id="UP000695022"/>
    </source>
</evidence>
<keyword evidence="3" id="KW-1185">Reference proteome</keyword>
<dbReference type="PANTHER" id="PTHR23250">
    <property type="entry name" value="DYSFERLIN-RELATED"/>
    <property type="match status" value="1"/>
</dbReference>
<dbReference type="PANTHER" id="PTHR23250:SF3">
    <property type="entry name" value="FISH-EGG LECTIN-LIKE ISOFORM X1-RELATED"/>
    <property type="match status" value="1"/>
</dbReference>
<dbReference type="SMART" id="SM00706">
    <property type="entry name" value="TECPR"/>
    <property type="match status" value="4"/>
</dbReference>
<evidence type="ECO:0000256" key="1">
    <source>
        <dbReference type="ARBA" id="ARBA00022734"/>
    </source>
</evidence>
<dbReference type="InterPro" id="IPR006624">
    <property type="entry name" value="Beta-propeller_rpt_TECPR"/>
</dbReference>
<gene>
    <name evidence="4" type="primary">LOC106807290</name>
</gene>
<dbReference type="RefSeq" id="XP_014665081.1">
    <property type="nucleotide sequence ID" value="XM_014809595.1"/>
</dbReference>
<dbReference type="Proteomes" id="UP000695022">
    <property type="component" value="Unplaced"/>
</dbReference>